<evidence type="ECO:0000313" key="1">
    <source>
        <dbReference type="EMBL" id="TXI55913.1"/>
    </source>
</evidence>
<comment type="caution">
    <text evidence="1">The sequence shown here is derived from an EMBL/GenBank/DDBJ whole genome shotgun (WGS) entry which is preliminary data.</text>
</comment>
<name>A0A5C7Y2L2_9MYCO</name>
<dbReference type="RefSeq" id="WP_276760753.1">
    <property type="nucleotide sequence ID" value="NZ_SSGD01000061.1"/>
</dbReference>
<sequence length="265" mass="28222">MKSALIPATTPTVFGLDVTSSGISISKLVLDEKPLCKRIPAPDSRRKSHSVASGLHRQRSTTRLVLDTVLRDGIRPHLVVMGKLSWGLQAKDPSAGRRAAQWWDIASALCDAHVPVAEVPLGTISSWAMDKSPGLKADGLAALRKDIADKWDGLDADFTAAGELFRPSAAGYACFGAMLVGMPTPYAPTEERIRKLTQHHGWTTTATGTKTRGWVHSQSVQFPAAVRPVPTTVSEWNARAAALGAAVAEPDVTVTIDDDGDAEVA</sequence>
<reference evidence="1 2" key="1">
    <citation type="submission" date="2018-09" db="EMBL/GenBank/DDBJ databases">
        <title>Metagenome Assembled Genomes from an Advanced Water Purification Facility.</title>
        <authorList>
            <person name="Stamps B.W."/>
            <person name="Spear J.R."/>
        </authorList>
    </citation>
    <scope>NUCLEOTIDE SEQUENCE [LARGE SCALE GENOMIC DNA]</scope>
    <source>
        <strain evidence="1">Bin_29_2</strain>
    </source>
</reference>
<accession>A0A5C7Y2L2</accession>
<dbReference type="Proteomes" id="UP000321797">
    <property type="component" value="Unassembled WGS sequence"/>
</dbReference>
<protein>
    <submittedName>
        <fullName evidence="1">Uncharacterized protein</fullName>
    </submittedName>
</protein>
<dbReference type="EMBL" id="SSGD01000061">
    <property type="protein sequence ID" value="TXI55913.1"/>
    <property type="molecule type" value="Genomic_DNA"/>
</dbReference>
<evidence type="ECO:0000313" key="2">
    <source>
        <dbReference type="Proteomes" id="UP000321797"/>
    </source>
</evidence>
<gene>
    <name evidence="1" type="ORF">E6Q54_11845</name>
</gene>
<proteinExistence type="predicted"/>
<organism evidence="1 2">
    <name type="scientific">Mycolicibacter arupensis</name>
    <dbReference type="NCBI Taxonomy" id="342002"/>
    <lineage>
        <taxon>Bacteria</taxon>
        <taxon>Bacillati</taxon>
        <taxon>Actinomycetota</taxon>
        <taxon>Actinomycetes</taxon>
        <taxon>Mycobacteriales</taxon>
        <taxon>Mycobacteriaceae</taxon>
        <taxon>Mycolicibacter</taxon>
    </lineage>
</organism>
<dbReference type="AlphaFoldDB" id="A0A5C7Y2L2"/>